<keyword evidence="17" id="KW-1185">Reference proteome</keyword>
<comment type="caution">
    <text evidence="16">The sequence shown here is derived from an EMBL/GenBank/DDBJ whole genome shotgun (WGS) entry which is preliminary data.</text>
</comment>
<dbReference type="PANTHER" id="PTHR22702">
    <property type="entry name" value="PROTEASE-ASSOCIATED DOMAIN-CONTAINING PROTEIN"/>
    <property type="match status" value="1"/>
</dbReference>
<dbReference type="Pfam" id="PF25011">
    <property type="entry name" value="VSR_TRX"/>
    <property type="match status" value="1"/>
</dbReference>
<dbReference type="Pfam" id="PF02225">
    <property type="entry name" value="PA"/>
    <property type="match status" value="1"/>
</dbReference>
<evidence type="ECO:0000259" key="15">
    <source>
        <dbReference type="Pfam" id="PF25011"/>
    </source>
</evidence>
<feature type="domain" description="Vacuolar sorting receptor thioredoxin-like" evidence="15">
    <location>
        <begin position="216"/>
        <end position="400"/>
    </location>
</feature>
<evidence type="ECO:0000256" key="8">
    <source>
        <dbReference type="ARBA" id="ARBA00023136"/>
    </source>
</evidence>
<protein>
    <submittedName>
        <fullName evidence="16">Uncharacterized protein</fullName>
    </submittedName>
</protein>
<dbReference type="RefSeq" id="XP_029219316.1">
    <property type="nucleotide sequence ID" value="XM_029364608.1"/>
</dbReference>
<feature type="domain" description="PA" evidence="14">
    <location>
        <begin position="61"/>
        <end position="162"/>
    </location>
</feature>
<evidence type="ECO:0000256" key="7">
    <source>
        <dbReference type="ARBA" id="ARBA00022989"/>
    </source>
</evidence>
<dbReference type="Proteomes" id="UP000224006">
    <property type="component" value="Chromosome V"/>
</dbReference>
<sequence>MCIRPNRASGLVAIAVLSLMRGVAAQIMIVEPAGAVRKNNATMIEGSTASFGAPFYGERVEGELLFFDTTGCHDDQYELPSEAVNVTDARPASPIIVMVRRGGCNFVNKVKVAQRKGAKAVIVADTKGSLSSKKDVKKVIVSDDGWGESVKIPSLLLSEEDSNFLISAGDGLFEDDVTDVARPTRDGGRGRKTVIIELVWSLPKDHAVQIDVWSTPSSTQSTKFLKEFAPYAHAFKDKIDFQPHYWVMSMARDFHEMCTDATADFCAFDPDFGGKTTGKMVLQESVRQLCLWDTTKKLHPENPHSGFYSAEWWSYMEAVPDHCPHEDTDDEHRFGEACSYKLMESLNVNTRQVKKCFDEKFNTILAHELVNRAWAPNAIIINKTRYSGSLDPELVTRAICTAFATTQPECENFLKNGQLIMMEGQGLTERQIFLIAAGVVLVFGTLCFFLVWCLILPYAKHRWRGAYAMFGRGRTATDSSNAPPTAVYLSEQTDSTSSDRVLPMPKV</sequence>
<dbReference type="VEuPathDB" id="ToxoDB:BESB_061940"/>
<dbReference type="InterPro" id="IPR046450">
    <property type="entry name" value="PA_dom_sf"/>
</dbReference>
<proteinExistence type="predicted"/>
<keyword evidence="9" id="KW-0325">Glycoprotein</keyword>
<keyword evidence="4 13" id="KW-0732">Signal</keyword>
<comment type="subcellular location">
    <subcellularLocation>
        <location evidence="10">Endomembrane system</location>
        <topology evidence="10">Single-pass membrane protein</topology>
    </subcellularLocation>
    <subcellularLocation>
        <location evidence="1">Membrane</location>
        <topology evidence="1">Single-pass type I membrane protein</topology>
    </subcellularLocation>
</comment>
<feature type="transmembrane region" description="Helical" evidence="12">
    <location>
        <begin position="432"/>
        <end position="459"/>
    </location>
</feature>
<dbReference type="EMBL" id="NWUJ01000005">
    <property type="protein sequence ID" value="PFH35307.1"/>
    <property type="molecule type" value="Genomic_DNA"/>
</dbReference>
<accession>A0A2A9MI86</accession>
<feature type="signal peptide" evidence="13">
    <location>
        <begin position="1"/>
        <end position="25"/>
    </location>
</feature>
<dbReference type="GeneID" id="40311122"/>
<keyword evidence="2" id="KW-0245">EGF-like domain</keyword>
<keyword evidence="7 12" id="KW-1133">Transmembrane helix</keyword>
<dbReference type="GO" id="GO:0016020">
    <property type="term" value="C:membrane"/>
    <property type="evidence" value="ECO:0007669"/>
    <property type="project" value="UniProtKB-SubCell"/>
</dbReference>
<evidence type="ECO:0000256" key="12">
    <source>
        <dbReference type="SAM" id="Phobius"/>
    </source>
</evidence>
<keyword evidence="6" id="KW-0106">Calcium</keyword>
<name>A0A2A9MI86_BESBE</name>
<organism evidence="16 17">
    <name type="scientific">Besnoitia besnoiti</name>
    <name type="common">Apicomplexan protozoan</name>
    <dbReference type="NCBI Taxonomy" id="94643"/>
    <lineage>
        <taxon>Eukaryota</taxon>
        <taxon>Sar</taxon>
        <taxon>Alveolata</taxon>
        <taxon>Apicomplexa</taxon>
        <taxon>Conoidasida</taxon>
        <taxon>Coccidia</taxon>
        <taxon>Eucoccidiorida</taxon>
        <taxon>Eimeriorina</taxon>
        <taxon>Sarcocystidae</taxon>
        <taxon>Besnoitia</taxon>
    </lineage>
</organism>
<evidence type="ECO:0000256" key="2">
    <source>
        <dbReference type="ARBA" id="ARBA00022536"/>
    </source>
</evidence>
<evidence type="ECO:0000256" key="10">
    <source>
        <dbReference type="ARBA" id="ARBA00037847"/>
    </source>
</evidence>
<gene>
    <name evidence="16" type="ORF">BESB_061940</name>
</gene>
<feature type="region of interest" description="Disordered" evidence="11">
    <location>
        <begin position="475"/>
        <end position="507"/>
    </location>
</feature>
<dbReference type="KEGG" id="bbes:BESB_061940"/>
<evidence type="ECO:0000256" key="5">
    <source>
        <dbReference type="ARBA" id="ARBA00022737"/>
    </source>
</evidence>
<evidence type="ECO:0000313" key="16">
    <source>
        <dbReference type="EMBL" id="PFH35307.1"/>
    </source>
</evidence>
<reference evidence="16 17" key="1">
    <citation type="submission" date="2017-09" db="EMBL/GenBank/DDBJ databases">
        <title>Genome sequencing of Besnoitia besnoiti strain Bb-Ger1.</title>
        <authorList>
            <person name="Schares G."/>
            <person name="Venepally P."/>
            <person name="Lorenzi H.A."/>
        </authorList>
    </citation>
    <scope>NUCLEOTIDE SEQUENCE [LARGE SCALE GENOMIC DNA]</scope>
    <source>
        <strain evidence="16 17">Bb-Ger1</strain>
    </source>
</reference>
<evidence type="ECO:0000256" key="11">
    <source>
        <dbReference type="SAM" id="MobiDB-lite"/>
    </source>
</evidence>
<dbReference type="GO" id="GO:0012505">
    <property type="term" value="C:endomembrane system"/>
    <property type="evidence" value="ECO:0007669"/>
    <property type="project" value="UniProtKB-SubCell"/>
</dbReference>
<feature type="compositionally biased region" description="Polar residues" evidence="11">
    <location>
        <begin position="490"/>
        <end position="499"/>
    </location>
</feature>
<dbReference type="STRING" id="94643.A0A2A9MI86"/>
<evidence type="ECO:0000256" key="13">
    <source>
        <dbReference type="SAM" id="SignalP"/>
    </source>
</evidence>
<dbReference type="OrthoDB" id="10045365at2759"/>
<evidence type="ECO:0000256" key="4">
    <source>
        <dbReference type="ARBA" id="ARBA00022729"/>
    </source>
</evidence>
<dbReference type="InterPro" id="IPR003137">
    <property type="entry name" value="PA_domain"/>
</dbReference>
<keyword evidence="5" id="KW-0677">Repeat</keyword>
<evidence type="ECO:0000313" key="17">
    <source>
        <dbReference type="Proteomes" id="UP000224006"/>
    </source>
</evidence>
<feature type="chain" id="PRO_5013015848" evidence="13">
    <location>
        <begin position="26"/>
        <end position="507"/>
    </location>
</feature>
<evidence type="ECO:0000256" key="9">
    <source>
        <dbReference type="ARBA" id="ARBA00023180"/>
    </source>
</evidence>
<evidence type="ECO:0000256" key="3">
    <source>
        <dbReference type="ARBA" id="ARBA00022692"/>
    </source>
</evidence>
<dbReference type="Gene3D" id="3.50.30.30">
    <property type="match status" value="1"/>
</dbReference>
<evidence type="ECO:0000259" key="14">
    <source>
        <dbReference type="Pfam" id="PF02225"/>
    </source>
</evidence>
<keyword evidence="3 12" id="KW-0812">Transmembrane</keyword>
<evidence type="ECO:0000256" key="6">
    <source>
        <dbReference type="ARBA" id="ARBA00022837"/>
    </source>
</evidence>
<dbReference type="InterPro" id="IPR056858">
    <property type="entry name" value="VSR_TRX"/>
</dbReference>
<dbReference type="SUPFAM" id="SSF52025">
    <property type="entry name" value="PA domain"/>
    <property type="match status" value="1"/>
</dbReference>
<dbReference type="PANTHER" id="PTHR22702:SF1">
    <property type="entry name" value="PROTEASE-ASSOCIATED DOMAIN-CONTAINING PROTEIN 1"/>
    <property type="match status" value="1"/>
</dbReference>
<keyword evidence="8 12" id="KW-0472">Membrane</keyword>
<dbReference type="AlphaFoldDB" id="A0A2A9MI86"/>
<evidence type="ECO:0000256" key="1">
    <source>
        <dbReference type="ARBA" id="ARBA00004479"/>
    </source>
</evidence>